<evidence type="ECO:0000313" key="1">
    <source>
        <dbReference type="EMBL" id="DAD88625.1"/>
    </source>
</evidence>
<dbReference type="EMBL" id="BK015044">
    <property type="protein sequence ID" value="DAD88625.1"/>
    <property type="molecule type" value="Genomic_DNA"/>
</dbReference>
<proteinExistence type="predicted"/>
<name>A0A8S5N1Y0_9CAUD</name>
<organism evidence="1">
    <name type="scientific">Siphoviridae sp. ctYWp4</name>
    <dbReference type="NCBI Taxonomy" id="2826377"/>
    <lineage>
        <taxon>Viruses</taxon>
        <taxon>Duplodnaviria</taxon>
        <taxon>Heunggongvirae</taxon>
        <taxon>Uroviricota</taxon>
        <taxon>Caudoviricetes</taxon>
    </lineage>
</organism>
<sequence>MKQIRFDFKYQPLQVNKSMTLGGGVPNAQTYDADSGEFSPDYSLVPVCIKPIIGIIDRDRILTNGSVNAQLADVSWRRVIDGVEEKALESTAGKYTITTSGEENGKLLWYINAAPLKPILLRFKATYMDPRTGQIYNIVEDISITCRNATHYIPVLQISGGSSYYNPTRDGDKQTITASLRLGTEECGASKRAFVWEIARSNGYFTEVTADDLELKISSDGATATLDRSLMGEQITIRCRAKYSAAGNPSAVQLTDASPSKVITIARRIPPIDVEVLDAVDNLQPGTRNFSPRAYIYDNVGEIPNPTKDILPIWYFGTNSHTKSIVFVQQGHGLNPVIPTDLMDAKLGGILQIDTKILNPLALLADGDGKVITDGDGKAIVFH</sequence>
<accession>A0A8S5N1Y0</accession>
<protein>
    <submittedName>
        <fullName evidence="1">Uncharacterized protein</fullName>
    </submittedName>
</protein>
<reference evidence="1" key="1">
    <citation type="journal article" date="2021" name="Proc. Natl. Acad. Sci. U.S.A.">
        <title>A Catalog of Tens of Thousands of Viruses from Human Metagenomes Reveals Hidden Associations with Chronic Diseases.</title>
        <authorList>
            <person name="Tisza M.J."/>
            <person name="Buck C.B."/>
        </authorList>
    </citation>
    <scope>NUCLEOTIDE SEQUENCE</scope>
    <source>
        <strain evidence="1">CtYWp4</strain>
    </source>
</reference>